<protein>
    <submittedName>
        <fullName evidence="1">Uncharacterized protein</fullName>
    </submittedName>
</protein>
<dbReference type="GeneTree" id="ENSGT00390000005565"/>
<reference evidence="1 2" key="1">
    <citation type="journal article" date="2019" name="Proc. Natl. Acad. Sci. U.S.A.">
        <title>Regulatory changes in pterin and carotenoid genes underlie balanced color polymorphisms in the wall lizard.</title>
        <authorList>
            <person name="Andrade P."/>
            <person name="Pinho C."/>
            <person name="Perez I de Lanuza G."/>
            <person name="Afonso S."/>
            <person name="Brejcha J."/>
            <person name="Rubin C.J."/>
            <person name="Wallerman O."/>
            <person name="Pereira P."/>
            <person name="Sabatino S.J."/>
            <person name="Bellati A."/>
            <person name="Pellitteri-Rosa D."/>
            <person name="Bosakova Z."/>
            <person name="Bunikis I."/>
            <person name="Carretero M.A."/>
            <person name="Feiner N."/>
            <person name="Marsik P."/>
            <person name="Pauperio F."/>
            <person name="Salvi D."/>
            <person name="Soler L."/>
            <person name="While G.M."/>
            <person name="Uller T."/>
            <person name="Font E."/>
            <person name="Andersson L."/>
            <person name="Carneiro M."/>
        </authorList>
    </citation>
    <scope>NUCLEOTIDE SEQUENCE</scope>
</reference>
<dbReference type="OMA" id="RLFMQWY"/>
<dbReference type="Proteomes" id="UP000472272">
    <property type="component" value="Chromosome 14"/>
</dbReference>
<dbReference type="PANTHER" id="PTHR34035">
    <property type="entry name" value="TESTIS-EXPRESSED PROTEIN 47"/>
    <property type="match status" value="1"/>
</dbReference>
<proteinExistence type="predicted"/>
<organism evidence="1 2">
    <name type="scientific">Podarcis muralis</name>
    <name type="common">Wall lizard</name>
    <name type="synonym">Lacerta muralis</name>
    <dbReference type="NCBI Taxonomy" id="64176"/>
    <lineage>
        <taxon>Eukaryota</taxon>
        <taxon>Metazoa</taxon>
        <taxon>Chordata</taxon>
        <taxon>Craniata</taxon>
        <taxon>Vertebrata</taxon>
        <taxon>Euteleostomi</taxon>
        <taxon>Lepidosauria</taxon>
        <taxon>Squamata</taxon>
        <taxon>Bifurcata</taxon>
        <taxon>Unidentata</taxon>
        <taxon>Episquamata</taxon>
        <taxon>Laterata</taxon>
        <taxon>Lacertibaenia</taxon>
        <taxon>Lacertidae</taxon>
        <taxon>Podarcis</taxon>
    </lineage>
</organism>
<dbReference type="InterPro" id="IPR055308">
    <property type="entry name" value="TEX47-like"/>
</dbReference>
<evidence type="ECO:0000313" key="1">
    <source>
        <dbReference type="Ensembl" id="ENSPMRP00000036644.1"/>
    </source>
</evidence>
<keyword evidence="2" id="KW-1185">Reference proteome</keyword>
<reference evidence="1" key="2">
    <citation type="submission" date="2025-08" db="UniProtKB">
        <authorList>
            <consortium name="Ensembl"/>
        </authorList>
    </citation>
    <scope>IDENTIFICATION</scope>
</reference>
<dbReference type="Pfam" id="PF24787">
    <property type="entry name" value="TEX47"/>
    <property type="match status" value="1"/>
</dbReference>
<accession>A0A670KL58</accession>
<name>A0A670KL58_PODMU</name>
<sequence length="241" mass="26946">MWENSEGQVQKSRGPHLVGSCTVFEGVWLHGYGHDLFGSITLGQWFFQRISQLQLFQRISKVHLGESPSGILLIYSHCLLHILEASSGTLYHILMDLAAVENQDSNALIQDVKILAMSHNIPTRLFNQWYATAVEVPVTLEDVTQTQTTEEVITECLTLNLKLGVYLATLKVGNKGLSDCLHTVVPELLMPAETIQYLCKAKECLSPEEFLKIYNNPLQPKMDSASWPSGDLNPGLQHSNR</sequence>
<dbReference type="PANTHER" id="PTHR34035:SF1">
    <property type="entry name" value="TESTIS-EXPRESSED PROTEIN 47"/>
    <property type="match status" value="1"/>
</dbReference>
<dbReference type="AlphaFoldDB" id="A0A670KL58"/>
<dbReference type="Ensembl" id="ENSPMRT00000038813.1">
    <property type="protein sequence ID" value="ENSPMRP00000036644.1"/>
    <property type="gene ID" value="ENSPMRG00000023615.1"/>
</dbReference>
<evidence type="ECO:0000313" key="2">
    <source>
        <dbReference type="Proteomes" id="UP000472272"/>
    </source>
</evidence>
<reference evidence="1" key="3">
    <citation type="submission" date="2025-09" db="UniProtKB">
        <authorList>
            <consortium name="Ensembl"/>
        </authorList>
    </citation>
    <scope>IDENTIFICATION</scope>
</reference>